<protein>
    <submittedName>
        <fullName evidence="1">Unnamed protein product</fullName>
    </submittedName>
</protein>
<accession>A0ACB5T392</accession>
<comment type="caution">
    <text evidence="1">The sequence shown here is derived from an EMBL/GenBank/DDBJ whole genome shotgun (WGS) entry which is preliminary data.</text>
</comment>
<sequence length="174" mass="19585">MDSDSDDELRINATKQQKKGNKSAPKKKSGPSGLKGQSGGYLWEDEYKRSWDIVQEDADGSIAAIVSGLVDLQKKRYLKNVKPFQRGIIRTMVLVLDMSKVMSEKDLRPNRASMMISYAIDFVNEFFDQNPISQLSIVILREGVAQLVSEVSGNPQDHIEALRAIKKLEPQERC</sequence>
<gene>
    <name evidence="1" type="ORF">Amon02_000422500</name>
</gene>
<evidence type="ECO:0000313" key="2">
    <source>
        <dbReference type="Proteomes" id="UP001165064"/>
    </source>
</evidence>
<keyword evidence="2" id="KW-1185">Reference proteome</keyword>
<reference evidence="1" key="1">
    <citation type="submission" date="2023-04" db="EMBL/GenBank/DDBJ databases">
        <title>Ambrosiozyma monospora NBRC 10751.</title>
        <authorList>
            <person name="Ichikawa N."/>
            <person name="Sato H."/>
            <person name="Tonouchi N."/>
        </authorList>
    </citation>
    <scope>NUCLEOTIDE SEQUENCE</scope>
    <source>
        <strain evidence="1">NBRC 10751</strain>
    </source>
</reference>
<evidence type="ECO:0000313" key="1">
    <source>
        <dbReference type="EMBL" id="GME79980.1"/>
    </source>
</evidence>
<dbReference type="EMBL" id="BSXS01002844">
    <property type="protein sequence ID" value="GME79980.1"/>
    <property type="molecule type" value="Genomic_DNA"/>
</dbReference>
<dbReference type="Proteomes" id="UP001165064">
    <property type="component" value="Unassembled WGS sequence"/>
</dbReference>
<organism evidence="1 2">
    <name type="scientific">Ambrosiozyma monospora</name>
    <name type="common">Yeast</name>
    <name type="synonym">Endomycopsis monosporus</name>
    <dbReference type="NCBI Taxonomy" id="43982"/>
    <lineage>
        <taxon>Eukaryota</taxon>
        <taxon>Fungi</taxon>
        <taxon>Dikarya</taxon>
        <taxon>Ascomycota</taxon>
        <taxon>Saccharomycotina</taxon>
        <taxon>Pichiomycetes</taxon>
        <taxon>Pichiales</taxon>
        <taxon>Pichiaceae</taxon>
        <taxon>Ambrosiozyma</taxon>
    </lineage>
</organism>
<proteinExistence type="predicted"/>
<name>A0ACB5T392_AMBMO</name>